<feature type="transmembrane region" description="Helical" evidence="1">
    <location>
        <begin position="12"/>
        <end position="31"/>
    </location>
</feature>
<evidence type="ECO:0000313" key="2">
    <source>
        <dbReference type="EMBL" id="MFC5531710.1"/>
    </source>
</evidence>
<keyword evidence="3" id="KW-1185">Reference proteome</keyword>
<protein>
    <submittedName>
        <fullName evidence="2">Uncharacterized protein</fullName>
    </submittedName>
</protein>
<dbReference type="EMBL" id="JBHSNC010000056">
    <property type="protein sequence ID" value="MFC5531710.1"/>
    <property type="molecule type" value="Genomic_DNA"/>
</dbReference>
<dbReference type="RefSeq" id="WP_378113677.1">
    <property type="nucleotide sequence ID" value="NZ_JBHSNC010000056.1"/>
</dbReference>
<comment type="caution">
    <text evidence="2">The sequence shown here is derived from an EMBL/GenBank/DDBJ whole genome shotgun (WGS) entry which is preliminary data.</text>
</comment>
<keyword evidence="1" id="KW-0472">Membrane</keyword>
<gene>
    <name evidence="2" type="ORF">ACFPQ4_20025</name>
</gene>
<sequence length="306" mass="34802">MEKRLNRSDLIFSLAFLLMLVIAVGAFFYGVKVGTDRVESKYAAPNEPEPTAPVMPNAYQQQDLVSFYHTVFLPYREFQNDWFDAQRKWLSDSTLDRAGYLDQLKKSAMKQYDAIKKVSVSNSSPLLVDAQTSYLKSLKLFSDSFSDLAKNANNLSADAFIQEVNANAYYKEGRIQALTGQGNYYDSMLKWAAMIDTDLPAEYESPDILSIAKWKQLPLIIKIKVSADYLSTQSEMKEFSPQDLTAKIDDFINSGQAEKRKLKSFSAIAELLTSTDGVRNGDFLQMKSRFYENEQLPQLPFFFSDN</sequence>
<accession>A0ABW0R3H0</accession>
<organism evidence="2 3">
    <name type="scientific">Cohnella yongneupensis</name>
    <dbReference type="NCBI Taxonomy" id="425006"/>
    <lineage>
        <taxon>Bacteria</taxon>
        <taxon>Bacillati</taxon>
        <taxon>Bacillota</taxon>
        <taxon>Bacilli</taxon>
        <taxon>Bacillales</taxon>
        <taxon>Paenibacillaceae</taxon>
        <taxon>Cohnella</taxon>
    </lineage>
</organism>
<name>A0ABW0R3H0_9BACL</name>
<proteinExistence type="predicted"/>
<evidence type="ECO:0000256" key="1">
    <source>
        <dbReference type="SAM" id="Phobius"/>
    </source>
</evidence>
<reference evidence="3" key="1">
    <citation type="journal article" date="2019" name="Int. J. Syst. Evol. Microbiol.">
        <title>The Global Catalogue of Microorganisms (GCM) 10K type strain sequencing project: providing services to taxonomists for standard genome sequencing and annotation.</title>
        <authorList>
            <consortium name="The Broad Institute Genomics Platform"/>
            <consortium name="The Broad Institute Genome Sequencing Center for Infectious Disease"/>
            <person name="Wu L."/>
            <person name="Ma J."/>
        </authorList>
    </citation>
    <scope>NUCLEOTIDE SEQUENCE [LARGE SCALE GENOMIC DNA]</scope>
    <source>
        <strain evidence="3">CGMCC 1.18578</strain>
    </source>
</reference>
<keyword evidence="1" id="KW-0812">Transmembrane</keyword>
<keyword evidence="1" id="KW-1133">Transmembrane helix</keyword>
<evidence type="ECO:0000313" key="3">
    <source>
        <dbReference type="Proteomes" id="UP001596108"/>
    </source>
</evidence>
<dbReference type="Proteomes" id="UP001596108">
    <property type="component" value="Unassembled WGS sequence"/>
</dbReference>